<evidence type="ECO:0000256" key="2">
    <source>
        <dbReference type="HAMAP-Rule" id="MF_00296"/>
    </source>
</evidence>
<dbReference type="HOGENOM" id="CLU_028760_1_2_0"/>
<comment type="function">
    <text evidence="2">Transfers an acetyl group from acetyl-CoA to L-homoserine, forming acetyl-L-homoserine.</text>
</comment>
<keyword evidence="1 2" id="KW-0808">Transferase</keyword>
<dbReference type="NCBIfam" id="TIGR01392">
    <property type="entry name" value="homoserO_Ac_trn"/>
    <property type="match status" value="1"/>
</dbReference>
<keyword evidence="2" id="KW-0028">Amino-acid biosynthesis</keyword>
<keyword evidence="2" id="KW-0486">Methionine biosynthesis</keyword>
<dbReference type="HAMAP" id="MF_00296">
    <property type="entry name" value="MetX_acyltransf"/>
    <property type="match status" value="1"/>
</dbReference>
<dbReference type="GO" id="GO:0009086">
    <property type="term" value="P:methionine biosynthetic process"/>
    <property type="evidence" value="ECO:0007669"/>
    <property type="project" value="UniProtKB-UniRule"/>
</dbReference>
<reference evidence="5 6" key="1">
    <citation type="journal article" date="2009" name="Appl. Environ. Microbiol.">
        <title>Three genomes from the phylum Acidobacteria provide insight into the lifestyles of these microorganisms in soils.</title>
        <authorList>
            <person name="Ward N.L."/>
            <person name="Challacombe J.F."/>
            <person name="Janssen P.H."/>
            <person name="Henrissat B."/>
            <person name="Coutinho P.M."/>
            <person name="Wu M."/>
            <person name="Xie G."/>
            <person name="Haft D.H."/>
            <person name="Sait M."/>
            <person name="Badger J."/>
            <person name="Barabote R.D."/>
            <person name="Bradley B."/>
            <person name="Brettin T.S."/>
            <person name="Brinkac L.M."/>
            <person name="Bruce D."/>
            <person name="Creasy T."/>
            <person name="Daugherty S.C."/>
            <person name="Davidsen T.M."/>
            <person name="DeBoy R.T."/>
            <person name="Detter J.C."/>
            <person name="Dodson R.J."/>
            <person name="Durkin A.S."/>
            <person name="Ganapathy A."/>
            <person name="Gwinn-Giglio M."/>
            <person name="Han C.S."/>
            <person name="Khouri H."/>
            <person name="Kiss H."/>
            <person name="Kothari S.P."/>
            <person name="Madupu R."/>
            <person name="Nelson K.E."/>
            <person name="Nelson W.C."/>
            <person name="Paulsen I."/>
            <person name="Penn K."/>
            <person name="Ren Q."/>
            <person name="Rosovitz M.J."/>
            <person name="Selengut J.D."/>
            <person name="Shrivastava S."/>
            <person name="Sullivan S.A."/>
            <person name="Tapia R."/>
            <person name="Thompson L.S."/>
            <person name="Watkins K.L."/>
            <person name="Yang Q."/>
            <person name="Yu C."/>
            <person name="Zafar N."/>
            <person name="Zhou L."/>
            <person name="Kuske C.R."/>
        </authorList>
    </citation>
    <scope>NUCLEOTIDE SEQUENCE [LARGE SCALE GENOMIC DNA]</scope>
    <source>
        <strain evidence="5 6">Ellin345</strain>
    </source>
</reference>
<evidence type="ECO:0000259" key="4">
    <source>
        <dbReference type="Pfam" id="PF00561"/>
    </source>
</evidence>
<feature type="domain" description="AB hydrolase-1" evidence="4">
    <location>
        <begin position="64"/>
        <end position="363"/>
    </location>
</feature>
<dbReference type="Pfam" id="PF00561">
    <property type="entry name" value="Abhydrolase_1"/>
    <property type="match status" value="1"/>
</dbReference>
<dbReference type="PANTHER" id="PTHR32268">
    <property type="entry name" value="HOMOSERINE O-ACETYLTRANSFERASE"/>
    <property type="match status" value="1"/>
</dbReference>
<dbReference type="SUPFAM" id="SSF53474">
    <property type="entry name" value="alpha/beta-Hydrolases"/>
    <property type="match status" value="1"/>
</dbReference>
<name>Q1II02_KORVE</name>
<dbReference type="RefSeq" id="WP_011525295.1">
    <property type="nucleotide sequence ID" value="NC_008009.1"/>
</dbReference>
<evidence type="ECO:0000313" key="6">
    <source>
        <dbReference type="Proteomes" id="UP000002432"/>
    </source>
</evidence>
<gene>
    <name evidence="2" type="primary">metXA</name>
    <name evidence="5" type="ordered locus">Acid345_4498</name>
</gene>
<comment type="subunit">
    <text evidence="2">Homodimer.</text>
</comment>
<protein>
    <recommendedName>
        <fullName evidence="2">Homoserine O-acetyltransferase</fullName>
        <shortName evidence="2">HAT</shortName>
        <ecNumber evidence="2">2.3.1.31</ecNumber>
    </recommendedName>
    <alternativeName>
        <fullName evidence="2">Homoserine transacetylase</fullName>
        <shortName evidence="2">HTA</shortName>
    </alternativeName>
</protein>
<dbReference type="GO" id="GO:0009092">
    <property type="term" value="P:homoserine metabolic process"/>
    <property type="evidence" value="ECO:0007669"/>
    <property type="project" value="TreeGrafter"/>
</dbReference>
<feature type="binding site" evidence="2">
    <location>
        <position position="228"/>
    </location>
    <ligand>
        <name>substrate</name>
    </ligand>
</feature>
<comment type="similarity">
    <text evidence="2">Belongs to the AB hydrolase superfamily. MetX family.</text>
</comment>
<dbReference type="EMBL" id="CP000360">
    <property type="protein sequence ID" value="ABF43498.1"/>
    <property type="molecule type" value="Genomic_DNA"/>
</dbReference>
<keyword evidence="2 5" id="KW-0012">Acyltransferase</keyword>
<feature type="active site" description="Nucleophile" evidence="2 3">
    <location>
        <position position="160"/>
    </location>
</feature>
<dbReference type="OrthoDB" id="9800754at2"/>
<dbReference type="Gene3D" id="3.40.50.1820">
    <property type="entry name" value="alpha/beta hydrolase"/>
    <property type="match status" value="1"/>
</dbReference>
<dbReference type="NCBIfam" id="NF001209">
    <property type="entry name" value="PRK00175.1"/>
    <property type="match status" value="1"/>
</dbReference>
<dbReference type="UniPathway" id="UPA00051">
    <property type="reaction ID" value="UER00074"/>
</dbReference>
<dbReference type="KEGG" id="aba:Acid345_4498"/>
<dbReference type="EC" id="2.3.1.31" evidence="2"/>
<keyword evidence="6" id="KW-1185">Reference proteome</keyword>
<dbReference type="GO" id="GO:0005737">
    <property type="term" value="C:cytoplasm"/>
    <property type="evidence" value="ECO:0007669"/>
    <property type="project" value="UniProtKB-SubCell"/>
</dbReference>
<dbReference type="Proteomes" id="UP000002432">
    <property type="component" value="Chromosome"/>
</dbReference>
<organism evidence="5 6">
    <name type="scientific">Koribacter versatilis (strain Ellin345)</name>
    <dbReference type="NCBI Taxonomy" id="204669"/>
    <lineage>
        <taxon>Bacteria</taxon>
        <taxon>Pseudomonadati</taxon>
        <taxon>Acidobacteriota</taxon>
        <taxon>Terriglobia</taxon>
        <taxon>Terriglobales</taxon>
        <taxon>Candidatus Korobacteraceae</taxon>
        <taxon>Candidatus Korobacter</taxon>
    </lineage>
</organism>
<evidence type="ECO:0000256" key="3">
    <source>
        <dbReference type="PIRSR" id="PIRSR000443-1"/>
    </source>
</evidence>
<dbReference type="EnsemblBacteria" id="ABF43498">
    <property type="protein sequence ID" value="ABF43498"/>
    <property type="gene ID" value="Acid345_4498"/>
</dbReference>
<comment type="pathway">
    <text evidence="2">Amino-acid biosynthesis; L-methionine biosynthesis via de novo pathway; O-acetyl-L-homoserine from L-homoserine: step 1/1.</text>
</comment>
<accession>Q1II02</accession>
<dbReference type="AlphaFoldDB" id="Q1II02"/>
<dbReference type="InterPro" id="IPR000073">
    <property type="entry name" value="AB_hydrolase_1"/>
</dbReference>
<dbReference type="PANTHER" id="PTHR32268:SF11">
    <property type="entry name" value="HOMOSERINE O-ACETYLTRANSFERASE"/>
    <property type="match status" value="1"/>
</dbReference>
<feature type="binding site" evidence="2">
    <location>
        <position position="358"/>
    </location>
    <ligand>
        <name>substrate</name>
    </ligand>
</feature>
<dbReference type="GO" id="GO:0004414">
    <property type="term" value="F:homoserine O-acetyltransferase activity"/>
    <property type="evidence" value="ECO:0007669"/>
    <property type="project" value="UniProtKB-UniRule"/>
</dbReference>
<proteinExistence type="inferred from homology"/>
<evidence type="ECO:0000256" key="1">
    <source>
        <dbReference type="ARBA" id="ARBA00022679"/>
    </source>
</evidence>
<comment type="subcellular location">
    <subcellularLocation>
        <location evidence="2">Cytoplasm</location>
    </subcellularLocation>
</comment>
<dbReference type="PIRSF" id="PIRSF000443">
    <property type="entry name" value="Homoser_Ac_trans"/>
    <property type="match status" value="1"/>
</dbReference>
<keyword evidence="2" id="KW-0963">Cytoplasm</keyword>
<dbReference type="InterPro" id="IPR029058">
    <property type="entry name" value="AB_hydrolase_fold"/>
</dbReference>
<feature type="active site" evidence="2 3">
    <location>
        <position position="324"/>
    </location>
</feature>
<dbReference type="ESTHER" id="korve-q1ii02">
    <property type="family name" value="Homoserine_transacetylase"/>
</dbReference>
<evidence type="ECO:0000313" key="5">
    <source>
        <dbReference type="EMBL" id="ABF43498.1"/>
    </source>
</evidence>
<comment type="caution">
    <text evidence="2">Lacks conserved residue(s) required for the propagation of feature annotation.</text>
</comment>
<dbReference type="STRING" id="204669.Acid345_4498"/>
<dbReference type="eggNOG" id="COG2021">
    <property type="taxonomic scope" value="Bacteria"/>
</dbReference>
<sequence>MSTGTCTVSAGEPIPAPRSQRNLHLIQGAFTFADEGFPLDNGGSLRPVTIRYAQYGEPNAKADNVVLVCHALSGSAKVDDWWPELFAEGGLLDLDKFCVIGTNILGSCYGSTGPNSINAETGQPYGADFPLVTISDIVRAQAKLLDHLGIKKLKLAIGGSIGGMQALHWAMDYPDRVEQAIAIGTAPLGALGLALNHIQRQVIRLDPKWNAGSYSHENSPSQGISIARQIAMLSYKSAELFDERYGRKLNRNGEDPYTHHEARFDVGGYLDHQGEKFVQRFDANSYVSITRTMDTFDPVRKYRSAKAAYSRIKAKITLVGISSDWLFPPEDVRKLAQEMIAAGASCDYREIISAHGHDAFLAEPEKLLEVLSDAHARPV</sequence>
<dbReference type="InterPro" id="IPR008220">
    <property type="entry name" value="HAT_MetX-like"/>
</dbReference>
<feature type="active site" evidence="2 3">
    <location>
        <position position="357"/>
    </location>
</feature>
<comment type="catalytic activity">
    <reaction evidence="2">
        <text>L-homoserine + acetyl-CoA = O-acetyl-L-homoserine + CoA</text>
        <dbReference type="Rhea" id="RHEA:13701"/>
        <dbReference type="ChEBI" id="CHEBI:57287"/>
        <dbReference type="ChEBI" id="CHEBI:57288"/>
        <dbReference type="ChEBI" id="CHEBI:57476"/>
        <dbReference type="ChEBI" id="CHEBI:57716"/>
        <dbReference type="EC" id="2.3.1.31"/>
    </reaction>
</comment>